<organism evidence="2 3">
    <name type="scientific">Syntrophobacter fumaroxidans (strain DSM 10017 / MPOB)</name>
    <dbReference type="NCBI Taxonomy" id="335543"/>
    <lineage>
        <taxon>Bacteria</taxon>
        <taxon>Pseudomonadati</taxon>
        <taxon>Thermodesulfobacteriota</taxon>
        <taxon>Syntrophobacteria</taxon>
        <taxon>Syntrophobacterales</taxon>
        <taxon>Syntrophobacteraceae</taxon>
        <taxon>Syntrophobacter</taxon>
    </lineage>
</organism>
<evidence type="ECO:0000259" key="1">
    <source>
        <dbReference type="Pfam" id="PF14213"/>
    </source>
</evidence>
<dbReference type="KEGG" id="sfu:Sfum_0881"/>
<sequence length="89" mass="10282">MTRNWDDTDRFYLDFGNLLVASVSFIDEAFGKLALCHTSDDLKRKLVFQNMVPYDRKLLNDILISRLRQQTIATKTACRSHSQLKNGTT</sequence>
<dbReference type="Pfam" id="PF14213">
    <property type="entry name" value="DUF4325"/>
    <property type="match status" value="1"/>
</dbReference>
<gene>
    <name evidence="2" type="ordered locus">Sfum_0881</name>
</gene>
<accession>A0LGM6</accession>
<feature type="domain" description="DUF4325" evidence="1">
    <location>
        <begin position="9"/>
        <end position="55"/>
    </location>
</feature>
<proteinExistence type="predicted"/>
<evidence type="ECO:0000313" key="2">
    <source>
        <dbReference type="EMBL" id="ABK16578.1"/>
    </source>
</evidence>
<dbReference type="HOGENOM" id="CLU_2453553_0_0_7"/>
<dbReference type="AlphaFoldDB" id="A0LGM6"/>
<dbReference type="Proteomes" id="UP000001784">
    <property type="component" value="Chromosome"/>
</dbReference>
<dbReference type="InParanoid" id="A0LGM6"/>
<dbReference type="EMBL" id="CP000478">
    <property type="protein sequence ID" value="ABK16578.1"/>
    <property type="molecule type" value="Genomic_DNA"/>
</dbReference>
<keyword evidence="3" id="KW-1185">Reference proteome</keyword>
<protein>
    <recommendedName>
        <fullName evidence="1">DUF4325 domain-containing protein</fullName>
    </recommendedName>
</protein>
<dbReference type="InterPro" id="IPR025474">
    <property type="entry name" value="DUF4325"/>
</dbReference>
<evidence type="ECO:0000313" key="3">
    <source>
        <dbReference type="Proteomes" id="UP000001784"/>
    </source>
</evidence>
<name>A0LGM6_SYNFM</name>
<reference evidence="2 3" key="1">
    <citation type="submission" date="2006-10" db="EMBL/GenBank/DDBJ databases">
        <title>Complete sequence of Syntrophobacter fumaroxidans MPOB.</title>
        <authorList>
            <consortium name="US DOE Joint Genome Institute"/>
            <person name="Copeland A."/>
            <person name="Lucas S."/>
            <person name="Lapidus A."/>
            <person name="Barry K."/>
            <person name="Detter J.C."/>
            <person name="Glavina del Rio T."/>
            <person name="Hammon N."/>
            <person name="Israni S."/>
            <person name="Pitluck S."/>
            <person name="Goltsman E.G."/>
            <person name="Martinez M."/>
            <person name="Schmutz J."/>
            <person name="Larimer F."/>
            <person name="Land M."/>
            <person name="Hauser L."/>
            <person name="Kyrpides N."/>
            <person name="Kim E."/>
            <person name="Boone D.R."/>
            <person name="Brockman F."/>
            <person name="Culley D."/>
            <person name="Ferry J."/>
            <person name="Gunsalus R."/>
            <person name="McInerney M.J."/>
            <person name="Morrison M."/>
            <person name="Plugge C."/>
            <person name="Rohlin L."/>
            <person name="Scholten J."/>
            <person name="Sieber J."/>
            <person name="Stams A.J.M."/>
            <person name="Worm P."/>
            <person name="Henstra A.M."/>
            <person name="Richardson P."/>
        </authorList>
    </citation>
    <scope>NUCLEOTIDE SEQUENCE [LARGE SCALE GENOMIC DNA]</scope>
    <source>
        <strain evidence="3">DSM 10017 / MPOB</strain>
    </source>
</reference>